<dbReference type="GO" id="GO:0006313">
    <property type="term" value="P:DNA transposition"/>
    <property type="evidence" value="ECO:0007669"/>
    <property type="project" value="InterPro"/>
</dbReference>
<dbReference type="GO" id="GO:0003677">
    <property type="term" value="F:DNA binding"/>
    <property type="evidence" value="ECO:0007669"/>
    <property type="project" value="InterPro"/>
</dbReference>
<dbReference type="InterPro" id="IPR047650">
    <property type="entry name" value="Transpos_IS110"/>
</dbReference>
<protein>
    <submittedName>
        <fullName evidence="4">Transposase IS116/IS110/IS902 family protein</fullName>
    </submittedName>
</protein>
<dbReference type="Pfam" id="PF02371">
    <property type="entry name" value="Transposase_20"/>
    <property type="match status" value="1"/>
</dbReference>
<dbReference type="AlphaFoldDB" id="A0A451AG26"/>
<dbReference type="InterPro" id="IPR002525">
    <property type="entry name" value="Transp_IS110-like_N"/>
</dbReference>
<name>A0A451AG26_9GAMM</name>
<feature type="domain" description="Transposase IS110-like N-terminal" evidence="2">
    <location>
        <begin position="28"/>
        <end position="183"/>
    </location>
</feature>
<evidence type="ECO:0000313" key="4">
    <source>
        <dbReference type="EMBL" id="VFK64993.1"/>
    </source>
</evidence>
<keyword evidence="1" id="KW-0175">Coiled coil</keyword>
<organism evidence="4">
    <name type="scientific">Candidatus Kentrum sp. TC</name>
    <dbReference type="NCBI Taxonomy" id="2126339"/>
    <lineage>
        <taxon>Bacteria</taxon>
        <taxon>Pseudomonadati</taxon>
        <taxon>Pseudomonadota</taxon>
        <taxon>Gammaproteobacteria</taxon>
        <taxon>Candidatus Kentrum</taxon>
    </lineage>
</organism>
<dbReference type="EMBL" id="CAADFW010000157">
    <property type="protein sequence ID" value="VFK64993.1"/>
    <property type="molecule type" value="Genomic_DNA"/>
</dbReference>
<accession>A0A451AG26</accession>
<dbReference type="Pfam" id="PF01548">
    <property type="entry name" value="DEDD_Tnp_IS110"/>
    <property type="match status" value="1"/>
</dbReference>
<feature type="coiled-coil region" evidence="1">
    <location>
        <begin position="263"/>
        <end position="290"/>
    </location>
</feature>
<dbReference type="GO" id="GO:0004803">
    <property type="term" value="F:transposase activity"/>
    <property type="evidence" value="ECO:0007669"/>
    <property type="project" value="InterPro"/>
</dbReference>
<feature type="domain" description="Transposase IS116/IS110/IS902 C-terminal" evidence="3">
    <location>
        <begin position="296"/>
        <end position="380"/>
    </location>
</feature>
<dbReference type="InterPro" id="IPR003346">
    <property type="entry name" value="Transposase_20"/>
</dbReference>
<dbReference type="NCBIfam" id="NF033542">
    <property type="entry name" value="transpos_IS110"/>
    <property type="match status" value="1"/>
</dbReference>
<proteinExistence type="predicted"/>
<reference evidence="4" key="1">
    <citation type="submission" date="2019-02" db="EMBL/GenBank/DDBJ databases">
        <authorList>
            <person name="Gruber-Vodicka R. H."/>
            <person name="Seah K. B. B."/>
        </authorList>
    </citation>
    <scope>NUCLEOTIDE SEQUENCE</scope>
    <source>
        <strain evidence="4">BECK_BZ126</strain>
    </source>
</reference>
<evidence type="ECO:0000259" key="3">
    <source>
        <dbReference type="Pfam" id="PF02371"/>
    </source>
</evidence>
<sequence>MNKKEITRYAQFCQFRENIRGSKDYLIVGIDIAKDRHHAFFGMTTGQTLLRRLVFDNSASGFSKLVKRAMQLMRQHGLKRVVYGLEPTGNYHKPLANWLLDRNQLLVLVSNKSIADNRQTLYGRWDKNDTKDSANVADLLCQAKCQFYEHVDSQLEQLRSLLSLRRRLKKDEHRLRMQIRTGLVCKHFPEIDRYWGKSRKENLSIVRWCLDPRQIAQMPFNEFVLKVTTCDLGLRQHQRLKAIYDAAADSIGIAMGPADRYQARVLAEHLRLKEKQLKQLMERIAIACQDFTHYPLLLTIPGFGPYISAIVLARIGEPGRFAGRKQILRLAGLDLSAKRSGKRSQNVVPVLSKRGNIELRYALYQASQVASCRNDTFRELFTRYLTGREKEPGIRKKMRVKLAAKLLVIAWAMMKNNTAFDASMVLAR</sequence>
<gene>
    <name evidence="4" type="ORF">BECKTC1821F_GA0114240_11572</name>
</gene>
<dbReference type="PANTHER" id="PTHR33055">
    <property type="entry name" value="TRANSPOSASE FOR INSERTION SEQUENCE ELEMENT IS1111A"/>
    <property type="match status" value="1"/>
</dbReference>
<evidence type="ECO:0000259" key="2">
    <source>
        <dbReference type="Pfam" id="PF01548"/>
    </source>
</evidence>
<evidence type="ECO:0000256" key="1">
    <source>
        <dbReference type="SAM" id="Coils"/>
    </source>
</evidence>